<evidence type="ECO:0000256" key="3">
    <source>
        <dbReference type="ARBA" id="ARBA00022723"/>
    </source>
</evidence>
<evidence type="ECO:0000256" key="4">
    <source>
        <dbReference type="ARBA" id="ARBA00023002"/>
    </source>
</evidence>
<evidence type="ECO:0008006" key="9">
    <source>
        <dbReference type="Google" id="ProtNLM"/>
    </source>
</evidence>
<protein>
    <recommendedName>
        <fullName evidence="9">Oxidoreductase molybdopterin-binding domain-containing protein</fullName>
    </recommendedName>
</protein>
<keyword evidence="4" id="KW-0560">Oxidoreductase</keyword>
<dbReference type="InterPro" id="IPR014756">
    <property type="entry name" value="Ig_E-set"/>
</dbReference>
<dbReference type="SUPFAM" id="SSF81296">
    <property type="entry name" value="E set domains"/>
    <property type="match status" value="1"/>
</dbReference>
<dbReference type="PhylomeDB" id="A0A0G4HQS2"/>
<evidence type="ECO:0000313" key="8">
    <source>
        <dbReference type="EMBL" id="CEM46608.1"/>
    </source>
</evidence>
<dbReference type="EMBL" id="CDMZ01003502">
    <property type="protein sequence ID" value="CEM46608.1"/>
    <property type="molecule type" value="Genomic_DNA"/>
</dbReference>
<comment type="cofactor">
    <cofactor evidence="1">
        <name>Mo-molybdopterin</name>
        <dbReference type="ChEBI" id="CHEBI:71302"/>
    </cofactor>
</comment>
<name>A0A0G4HQS2_9ALVE</name>
<dbReference type="Pfam" id="PF03404">
    <property type="entry name" value="Mo-co_dimer"/>
    <property type="match status" value="1"/>
</dbReference>
<dbReference type="VEuPathDB" id="CryptoDB:Cvel_7982"/>
<dbReference type="InterPro" id="IPR000572">
    <property type="entry name" value="OxRdtase_Mopterin-bd_dom"/>
</dbReference>
<evidence type="ECO:0000259" key="6">
    <source>
        <dbReference type="Pfam" id="PF00174"/>
    </source>
</evidence>
<dbReference type="Pfam" id="PF00174">
    <property type="entry name" value="Oxidored_molyb"/>
    <property type="match status" value="1"/>
</dbReference>
<feature type="region of interest" description="Disordered" evidence="5">
    <location>
        <begin position="482"/>
        <end position="502"/>
    </location>
</feature>
<evidence type="ECO:0000256" key="1">
    <source>
        <dbReference type="ARBA" id="ARBA00001924"/>
    </source>
</evidence>
<dbReference type="SUPFAM" id="SSF56524">
    <property type="entry name" value="Oxidoreductase molybdopterin-binding domain"/>
    <property type="match status" value="1"/>
</dbReference>
<dbReference type="PRINTS" id="PR00407">
    <property type="entry name" value="EUMOPTERIN"/>
</dbReference>
<dbReference type="GO" id="GO:0006790">
    <property type="term" value="P:sulfur compound metabolic process"/>
    <property type="evidence" value="ECO:0007669"/>
    <property type="project" value="TreeGrafter"/>
</dbReference>
<dbReference type="InterPro" id="IPR008335">
    <property type="entry name" value="Mopterin_OxRdtase_euk"/>
</dbReference>
<dbReference type="Gene3D" id="3.90.420.10">
    <property type="entry name" value="Oxidoreductase, molybdopterin-binding domain"/>
    <property type="match status" value="1"/>
</dbReference>
<dbReference type="GO" id="GO:0020037">
    <property type="term" value="F:heme binding"/>
    <property type="evidence" value="ECO:0007669"/>
    <property type="project" value="TreeGrafter"/>
</dbReference>
<evidence type="ECO:0000256" key="2">
    <source>
        <dbReference type="ARBA" id="ARBA00022505"/>
    </source>
</evidence>
<dbReference type="PANTHER" id="PTHR19372">
    <property type="entry name" value="SULFITE REDUCTASE"/>
    <property type="match status" value="1"/>
</dbReference>
<organism evidence="8">
    <name type="scientific">Chromera velia CCMP2878</name>
    <dbReference type="NCBI Taxonomy" id="1169474"/>
    <lineage>
        <taxon>Eukaryota</taxon>
        <taxon>Sar</taxon>
        <taxon>Alveolata</taxon>
        <taxon>Colpodellida</taxon>
        <taxon>Chromeraceae</taxon>
        <taxon>Chromera</taxon>
    </lineage>
</organism>
<dbReference type="InterPro" id="IPR005066">
    <property type="entry name" value="MoCF_OxRdtse_dimer"/>
</dbReference>
<accession>A0A0G4HQS2</accession>
<dbReference type="GO" id="GO:0030151">
    <property type="term" value="F:molybdenum ion binding"/>
    <property type="evidence" value="ECO:0007669"/>
    <property type="project" value="InterPro"/>
</dbReference>
<reference evidence="8" key="1">
    <citation type="submission" date="2014-11" db="EMBL/GenBank/DDBJ databases">
        <authorList>
            <person name="Otto D Thomas"/>
            <person name="Naeem Raeece"/>
        </authorList>
    </citation>
    <scope>NUCLEOTIDE SEQUENCE</scope>
</reference>
<keyword evidence="2" id="KW-0500">Molybdenum</keyword>
<dbReference type="GO" id="GO:0008482">
    <property type="term" value="F:sulfite oxidase activity"/>
    <property type="evidence" value="ECO:0007669"/>
    <property type="project" value="TreeGrafter"/>
</dbReference>
<sequence>MTTTEGASVQLDHLVPPKEMEAVRQTSADTCTDSISLSSSPSCKEKEPFFTVRTMKGDVRETGTPDTLDDAWVSGRRGDMIRLTGKHPFNAEPPMTALMENFHTPQELLYVRNHGDAPQLDAATHKCKVGSLVSRPLELSLEDVKRFPPSSVTMTQICVGNRRKEQNQIKQGLGFNWGPTGVGTITYTGALMADILDAAGVLPEDGVGEERWLEGVGADETLRNGAYGTGLPLWRCMDRSLQVLLAYEINGEPLSVDHGFPFRIVAPGIIGGRFVKWVKTLDVVEGHPKNHWHWHDNKVLPPGVEVSNVGKEGWWQRPEYIIMDMNVNGAILSPHATEIVKPQKSGDGVGTVTMKGYAYSGGGHRILRAEVSTDGGLNWKLARHTDQLKSPTGRCWTWTFWEADVEVQTDRETVVCFRAQDDAMNIMPDVPTWNLLGMMNNAWYRIMLRPSGSPGELEAVHTLWATENDPIHPANVHARVPAGKGTGEAKEPPSHQLQVKNENRMETRGMRMSSACEASSFSASLQQWIPSAAQREVLRKVAVLSGVAVCTVGVLEGVEVLRGGRGVFFGRT</sequence>
<evidence type="ECO:0000259" key="7">
    <source>
        <dbReference type="Pfam" id="PF03404"/>
    </source>
</evidence>
<dbReference type="GO" id="GO:0043546">
    <property type="term" value="F:molybdopterin cofactor binding"/>
    <property type="evidence" value="ECO:0007669"/>
    <property type="project" value="TreeGrafter"/>
</dbReference>
<dbReference type="InterPro" id="IPR036374">
    <property type="entry name" value="OxRdtase_Mopterin-bd_sf"/>
</dbReference>
<feature type="domain" description="Oxidoreductase molybdopterin-binding" evidence="6">
    <location>
        <begin position="114"/>
        <end position="292"/>
    </location>
</feature>
<dbReference type="PANTHER" id="PTHR19372:SF7">
    <property type="entry name" value="SULFITE OXIDASE, MITOCHONDRIAL"/>
    <property type="match status" value="1"/>
</dbReference>
<keyword evidence="3" id="KW-0479">Metal-binding</keyword>
<proteinExistence type="predicted"/>
<dbReference type="AlphaFoldDB" id="A0A0G4HQS2"/>
<dbReference type="Gene3D" id="2.60.40.650">
    <property type="match status" value="1"/>
</dbReference>
<evidence type="ECO:0000256" key="5">
    <source>
        <dbReference type="SAM" id="MobiDB-lite"/>
    </source>
</evidence>
<gene>
    <name evidence="8" type="ORF">Cvel_7982</name>
</gene>
<feature type="domain" description="Moybdenum cofactor oxidoreductase dimerisation" evidence="7">
    <location>
        <begin position="320"/>
        <end position="449"/>
    </location>
</feature>